<evidence type="ECO:0000256" key="13">
    <source>
        <dbReference type="ARBA" id="ARBA00048797"/>
    </source>
</evidence>
<evidence type="ECO:0000256" key="16">
    <source>
        <dbReference type="SAM" id="MobiDB-lite"/>
    </source>
</evidence>
<reference evidence="18" key="1">
    <citation type="submission" date="2021-04" db="EMBL/GenBank/DDBJ databases">
        <authorList>
            <consortium name="Wellcome Sanger Institute Data Sharing"/>
        </authorList>
    </citation>
    <scope>NUCLEOTIDE SEQUENCE [LARGE SCALE GENOMIC DNA]</scope>
</reference>
<dbReference type="GO" id="GO:0035269">
    <property type="term" value="P:protein O-linked glycosylation via mannose"/>
    <property type="evidence" value="ECO:0007669"/>
    <property type="project" value="TreeGrafter"/>
</dbReference>
<feature type="region of interest" description="Disordered" evidence="16">
    <location>
        <begin position="1"/>
        <end position="39"/>
    </location>
</feature>
<evidence type="ECO:0000256" key="2">
    <source>
        <dbReference type="ARBA" id="ARBA00004922"/>
    </source>
</evidence>
<dbReference type="InterPro" id="IPR034683">
    <property type="entry name" value="IspD/TarI"/>
</dbReference>
<evidence type="ECO:0000256" key="9">
    <source>
        <dbReference type="ARBA" id="ARBA00022695"/>
    </source>
</evidence>
<dbReference type="PANTHER" id="PTHR43015:SF1">
    <property type="entry name" value="D-RIBITOL-5-PHOSPHATE CYTIDYLYLTRANSFERASE"/>
    <property type="match status" value="1"/>
</dbReference>
<comment type="catalytic activity">
    <reaction evidence="14">
        <text>D-ribose 5-phosphate + CTP + H(+) = CDP-D-ribose + diphosphate</text>
        <dbReference type="Rhea" id="RHEA:53872"/>
        <dbReference type="ChEBI" id="CHEBI:15378"/>
        <dbReference type="ChEBI" id="CHEBI:33019"/>
        <dbReference type="ChEBI" id="CHEBI:37563"/>
        <dbReference type="ChEBI" id="CHEBI:78346"/>
        <dbReference type="ChEBI" id="CHEBI:137525"/>
    </reaction>
</comment>
<dbReference type="InParanoid" id="A0A3Q1HAS1"/>
<dbReference type="InterPro" id="IPR029044">
    <property type="entry name" value="Nucleotide-diphossugar_trans"/>
</dbReference>
<keyword evidence="19" id="KW-1185">Reference proteome</keyword>
<comment type="pathway">
    <text evidence="2">Protein modification; protein glycosylation.</text>
</comment>
<comment type="similarity">
    <text evidence="3">Belongs to the IspD/TarI cytidylyltransferase family. IspD subfamily.</text>
</comment>
<dbReference type="FunFam" id="3.90.550.10:FF:000080">
    <property type="entry name" value="D-ribitol-5-phosphate cytidylyltransferase isoform X1"/>
    <property type="match status" value="1"/>
</dbReference>
<dbReference type="InterPro" id="IPR040635">
    <property type="entry name" value="ISPD_C"/>
</dbReference>
<comment type="subunit">
    <text evidence="4">Homodimer.</text>
</comment>
<comment type="subcellular location">
    <subcellularLocation>
        <location evidence="1">Cytoplasm</location>
        <location evidence="1">Cytosol</location>
    </subcellularLocation>
</comment>
<evidence type="ECO:0000256" key="4">
    <source>
        <dbReference type="ARBA" id="ARBA00011738"/>
    </source>
</evidence>
<dbReference type="SUPFAM" id="SSF53448">
    <property type="entry name" value="Nucleotide-diphospho-sugar transferases"/>
    <property type="match status" value="1"/>
</dbReference>
<dbReference type="CDD" id="cd02516">
    <property type="entry name" value="CDP-ME_synthetase"/>
    <property type="match status" value="1"/>
</dbReference>
<proteinExistence type="inferred from homology"/>
<dbReference type="GO" id="GO:0005829">
    <property type="term" value="C:cytosol"/>
    <property type="evidence" value="ECO:0007669"/>
    <property type="project" value="UniProtKB-SubCell"/>
</dbReference>
<reference evidence="18" key="2">
    <citation type="submission" date="2025-08" db="UniProtKB">
        <authorList>
            <consortium name="Ensembl"/>
        </authorList>
    </citation>
    <scope>IDENTIFICATION</scope>
</reference>
<evidence type="ECO:0000256" key="15">
    <source>
        <dbReference type="ARBA" id="ARBA00049484"/>
    </source>
</evidence>
<dbReference type="Proteomes" id="UP000265040">
    <property type="component" value="Chromosome 16"/>
</dbReference>
<dbReference type="GO" id="GO:0047349">
    <property type="term" value="F:D-ribitol-5-phosphate cytidylyltransferase activity"/>
    <property type="evidence" value="ECO:0007669"/>
    <property type="project" value="UniProtKB-EC"/>
</dbReference>
<dbReference type="GeneTree" id="ENSGT00390000006412"/>
<evidence type="ECO:0000256" key="10">
    <source>
        <dbReference type="ARBA" id="ARBA00031950"/>
    </source>
</evidence>
<comment type="function">
    <text evidence="12">Cytidylyltransferase required for protein O-linked mannosylation. Catalyzes the formation of CDP-ribitol nucleotide sugar from D-ribitol 5-phosphate. CDP-ribitol is a substrate of FKTN during the biosynthesis of the phosphorylated O-mannosyl trisaccharide (N-acetylgalactosamine-beta-3-N-acetylglucosamine-beta-4-(phosphate-6-)mannose), a carbohydrate structure present in alpha-dystroglycan (DAG1), which is required for binding laminin G-like domain-containing extracellular proteins with high affinity. Shows activity toward other pentose phosphate sugars and mediates formation of CDP-ribulose or CDP-ribose using CTP and ribulose-5-phosphate or ribose-5-phosphate, respectively. Not involved in dolichol production.</text>
</comment>
<evidence type="ECO:0000259" key="17">
    <source>
        <dbReference type="Pfam" id="PF18706"/>
    </source>
</evidence>
<accession>A0A3Q1HAS1</accession>
<evidence type="ECO:0000256" key="8">
    <source>
        <dbReference type="ARBA" id="ARBA00022679"/>
    </source>
</evidence>
<gene>
    <name evidence="18" type="primary">CRPPA</name>
</gene>
<comment type="catalytic activity">
    <reaction evidence="15">
        <text>D-ribitol 5-phosphate + CTP + H(+) = CDP-L-ribitol + diphosphate</text>
        <dbReference type="Rhea" id="RHEA:12456"/>
        <dbReference type="ChEBI" id="CHEBI:15378"/>
        <dbReference type="ChEBI" id="CHEBI:33019"/>
        <dbReference type="ChEBI" id="CHEBI:37563"/>
        <dbReference type="ChEBI" id="CHEBI:57608"/>
        <dbReference type="ChEBI" id="CHEBI:57695"/>
        <dbReference type="EC" id="2.7.7.40"/>
    </reaction>
</comment>
<dbReference type="Gene3D" id="3.90.550.10">
    <property type="entry name" value="Spore Coat Polysaccharide Biosynthesis Protein SpsA, Chain A"/>
    <property type="match status" value="1"/>
</dbReference>
<sequence>MERNPVNTAGDRLDPDRPTHPRTFPTHPARESDHQPAERSVEFPVSVVLPAGGTGERTGLQTPKQFCSFLGRPLISYTIQAFERVSWIQSIVVVVAKENMDLMMDIIQRFQHRKVRVVPGGSTRHRSIRNGVLALGEGEGEEKGEQTLPAGRPKVAIIHDAVRPFVEEDFLYKIAVAAKEHGAAGAIRPLVSTVIATTSENYLDHSLERAKYRASEMPQGFRYDVICQAYQRCTESDFEFGTECLHLALQYCGTNAKLIEGPPTLWKVTYKRDLAAAESIIKETLSRSACIITGGSAQAAALADALHKAVGALDMELDVIPDLVGVNSRYLLKEWNFIQVSGSQSGLSEVEALLTSLEAVNRALLHPVIVIWVHLNCSDELSISGRMAEPTAIMDLASVAKLRNILLYGIQLHQSKGTECWERSASRVAEITSALIRDRSPALVGQLLQA</sequence>
<keyword evidence="8" id="KW-0808">Transferase</keyword>
<dbReference type="OMA" id="LKEWNFI"/>
<dbReference type="RefSeq" id="XP_026225876.1">
    <property type="nucleotide sequence ID" value="XM_026370091.1"/>
</dbReference>
<evidence type="ECO:0000256" key="7">
    <source>
        <dbReference type="ARBA" id="ARBA00022490"/>
    </source>
</evidence>
<evidence type="ECO:0000256" key="12">
    <source>
        <dbReference type="ARBA" id="ARBA00045509"/>
    </source>
</evidence>
<dbReference type="Ensembl" id="ENSATET00000004537.3">
    <property type="protein sequence ID" value="ENSATEP00000004500.1"/>
    <property type="gene ID" value="ENSATEG00000003148.3"/>
</dbReference>
<evidence type="ECO:0000256" key="3">
    <source>
        <dbReference type="ARBA" id="ARBA00009789"/>
    </source>
</evidence>
<dbReference type="AlphaFoldDB" id="A0A3Q1HAS1"/>
<dbReference type="GeneID" id="113168984"/>
<keyword evidence="7" id="KW-0963">Cytoplasm</keyword>
<organism evidence="18 19">
    <name type="scientific">Anabas testudineus</name>
    <name type="common">Climbing perch</name>
    <name type="synonym">Anthias testudineus</name>
    <dbReference type="NCBI Taxonomy" id="64144"/>
    <lineage>
        <taxon>Eukaryota</taxon>
        <taxon>Metazoa</taxon>
        <taxon>Chordata</taxon>
        <taxon>Craniata</taxon>
        <taxon>Vertebrata</taxon>
        <taxon>Euteleostomi</taxon>
        <taxon>Actinopterygii</taxon>
        <taxon>Neopterygii</taxon>
        <taxon>Teleostei</taxon>
        <taxon>Neoteleostei</taxon>
        <taxon>Acanthomorphata</taxon>
        <taxon>Anabantaria</taxon>
        <taxon>Anabantiformes</taxon>
        <taxon>Anabantoidei</taxon>
        <taxon>Anabantidae</taxon>
        <taxon>Anabas</taxon>
    </lineage>
</organism>
<comment type="catalytic activity">
    <reaction evidence="13">
        <text>D-ribulose 5-phosphate + CTP + H(+) = CDP-D-ribulose + diphosphate</text>
        <dbReference type="Rhea" id="RHEA:53612"/>
        <dbReference type="ChEBI" id="CHEBI:15378"/>
        <dbReference type="ChEBI" id="CHEBI:33019"/>
        <dbReference type="ChEBI" id="CHEBI:37563"/>
        <dbReference type="ChEBI" id="CHEBI:58121"/>
        <dbReference type="ChEBI" id="CHEBI:137524"/>
    </reaction>
</comment>
<name>A0A3Q1HAS1_ANATE</name>
<evidence type="ECO:0000256" key="1">
    <source>
        <dbReference type="ARBA" id="ARBA00004514"/>
    </source>
</evidence>
<dbReference type="STRING" id="64144.ENSATEP00000004500"/>
<evidence type="ECO:0000256" key="5">
    <source>
        <dbReference type="ARBA" id="ARBA00012488"/>
    </source>
</evidence>
<dbReference type="OrthoDB" id="414267at2759"/>
<evidence type="ECO:0000313" key="19">
    <source>
        <dbReference type="Proteomes" id="UP000265040"/>
    </source>
</evidence>
<evidence type="ECO:0000256" key="14">
    <source>
        <dbReference type="ARBA" id="ARBA00048814"/>
    </source>
</evidence>
<dbReference type="Pfam" id="PF18706">
    <property type="entry name" value="ISPD_C"/>
    <property type="match status" value="1"/>
</dbReference>
<protein>
    <recommendedName>
        <fullName evidence="6">D-ribitol-5-phosphate cytidylyltransferase</fullName>
        <ecNumber evidence="5">2.7.7.40</ecNumber>
    </recommendedName>
    <alternativeName>
        <fullName evidence="10">2-C-methyl-D-erythritol 4-phosphate cytidylyltransferase-like protein</fullName>
    </alternativeName>
    <alternativeName>
        <fullName evidence="11">Isoprenoid synthase domain-containing protein</fullName>
    </alternativeName>
</protein>
<feature type="domain" description="D-ribitol-5-phosphate cytidylyltransferase C-terminal" evidence="17">
    <location>
        <begin position="287"/>
        <end position="428"/>
    </location>
</feature>
<evidence type="ECO:0000256" key="6">
    <source>
        <dbReference type="ARBA" id="ARBA00015848"/>
    </source>
</evidence>
<evidence type="ECO:0000313" key="18">
    <source>
        <dbReference type="Ensembl" id="ENSATEP00000004500.1"/>
    </source>
</evidence>
<keyword evidence="9" id="KW-0548">Nucleotidyltransferase</keyword>
<dbReference type="FunCoup" id="A0A3Q1HAS1">
    <property type="interactions" value="39"/>
</dbReference>
<dbReference type="PANTHER" id="PTHR43015">
    <property type="entry name" value="D-RIBITOL-5-PHOSPHATE CYTIDYLYLTRANSFERASE"/>
    <property type="match status" value="1"/>
</dbReference>
<dbReference type="EC" id="2.7.7.40" evidence="5"/>
<evidence type="ECO:0000256" key="11">
    <source>
        <dbReference type="ARBA" id="ARBA00032606"/>
    </source>
</evidence>
<dbReference type="Pfam" id="PF01128">
    <property type="entry name" value="IspD"/>
    <property type="match status" value="1"/>
</dbReference>
<reference evidence="18" key="3">
    <citation type="submission" date="2025-09" db="UniProtKB">
        <authorList>
            <consortium name="Ensembl"/>
        </authorList>
    </citation>
    <scope>IDENTIFICATION</scope>
</reference>
<feature type="compositionally biased region" description="Basic and acidic residues" evidence="16">
    <location>
        <begin position="28"/>
        <end position="39"/>
    </location>
</feature>